<dbReference type="EMBL" id="VWMK01000013">
    <property type="protein sequence ID" value="KAA3763572.1"/>
    <property type="molecule type" value="Genomic_DNA"/>
</dbReference>
<protein>
    <submittedName>
        <fullName evidence="2">Uncharacterized protein</fullName>
    </submittedName>
</protein>
<comment type="caution">
    <text evidence="2">The sequence shown here is derived from an EMBL/GenBank/DDBJ whole genome shotgun (WGS) entry which is preliminary data.</text>
</comment>
<evidence type="ECO:0000313" key="3">
    <source>
        <dbReference type="Proteomes" id="UP000422221"/>
    </source>
</evidence>
<evidence type="ECO:0000313" key="2">
    <source>
        <dbReference type="EMBL" id="KAA3763572.1"/>
    </source>
</evidence>
<gene>
    <name evidence="2" type="ORF">F3F73_13685</name>
</gene>
<feature type="signal peptide" evidence="1">
    <location>
        <begin position="1"/>
        <end position="21"/>
    </location>
</feature>
<reference evidence="2 3" key="1">
    <citation type="journal article" date="2019" name="Nat. Med.">
        <title>A library of human gut bacterial isolates paired with longitudinal multiomics data enables mechanistic microbiome research.</title>
        <authorList>
            <person name="Poyet M."/>
            <person name="Groussin M."/>
            <person name="Gibbons S.M."/>
            <person name="Avila-Pacheco J."/>
            <person name="Jiang X."/>
            <person name="Kearney S.M."/>
            <person name="Perrotta A.R."/>
            <person name="Berdy B."/>
            <person name="Zhao S."/>
            <person name="Lieberman T.D."/>
            <person name="Swanson P.K."/>
            <person name="Smith M."/>
            <person name="Roesemann S."/>
            <person name="Alexander J.E."/>
            <person name="Rich S.A."/>
            <person name="Livny J."/>
            <person name="Vlamakis H."/>
            <person name="Clish C."/>
            <person name="Bullock K."/>
            <person name="Deik A."/>
            <person name="Scott J."/>
            <person name="Pierce K.A."/>
            <person name="Xavier R.J."/>
            <person name="Alm E.J."/>
        </authorList>
    </citation>
    <scope>NUCLEOTIDE SEQUENCE [LARGE SCALE GENOMIC DNA]</scope>
    <source>
        <strain evidence="2 3">BIOML-A10</strain>
    </source>
</reference>
<feature type="chain" id="PRO_5029625129" evidence="1">
    <location>
        <begin position="22"/>
        <end position="130"/>
    </location>
</feature>
<dbReference type="Proteomes" id="UP000422221">
    <property type="component" value="Unassembled WGS sequence"/>
</dbReference>
<name>A0A7J4XHL6_9BACE</name>
<organism evidence="2 3">
    <name type="scientific">Bacteroides salyersiae</name>
    <dbReference type="NCBI Taxonomy" id="291644"/>
    <lineage>
        <taxon>Bacteria</taxon>
        <taxon>Pseudomonadati</taxon>
        <taxon>Bacteroidota</taxon>
        <taxon>Bacteroidia</taxon>
        <taxon>Bacteroidales</taxon>
        <taxon>Bacteroidaceae</taxon>
        <taxon>Bacteroides</taxon>
    </lineage>
</organism>
<keyword evidence="1" id="KW-0732">Signal</keyword>
<sequence>MAKFVKVILFLLFAVTLHCVASNLFTEIPVEGQYDFTYTTYSQKVTSAQLPYFPEGELSSAVQSHQIMTSRIQRINLLEYSMSLKALALKLSSREAVLVQHRGRLYGTTTSYYCHPSSEYYVFTLRRIII</sequence>
<dbReference type="RefSeq" id="WP_130059642.1">
    <property type="nucleotide sequence ID" value="NZ_JADNPJ010000010.1"/>
</dbReference>
<accession>A0A7J4XHL6</accession>
<dbReference type="AlphaFoldDB" id="A0A7J4XHL6"/>
<proteinExistence type="predicted"/>
<evidence type="ECO:0000256" key="1">
    <source>
        <dbReference type="SAM" id="SignalP"/>
    </source>
</evidence>